<dbReference type="GO" id="GO:0006508">
    <property type="term" value="P:proteolysis"/>
    <property type="evidence" value="ECO:0007669"/>
    <property type="project" value="UniProtKB-KW"/>
</dbReference>
<keyword evidence="2" id="KW-0732">Signal</keyword>
<dbReference type="OrthoDB" id="6141373at2759"/>
<feature type="compositionally biased region" description="Polar residues" evidence="8">
    <location>
        <begin position="506"/>
        <end position="525"/>
    </location>
</feature>
<dbReference type="InterPro" id="IPR001254">
    <property type="entry name" value="Trypsin_dom"/>
</dbReference>
<evidence type="ECO:0000313" key="9">
    <source>
        <dbReference type="EMBL" id="CAD7230875.1"/>
    </source>
</evidence>
<reference evidence="9" key="1">
    <citation type="submission" date="2020-11" db="EMBL/GenBank/DDBJ databases">
        <authorList>
            <person name="Tran Van P."/>
        </authorList>
    </citation>
    <scope>NUCLEOTIDE SEQUENCE</scope>
</reference>
<evidence type="ECO:0000256" key="2">
    <source>
        <dbReference type="ARBA" id="ARBA00022729"/>
    </source>
</evidence>
<comment type="similarity">
    <text evidence="7">Belongs to the peptidase S1 family. CLIP subfamily.</text>
</comment>
<keyword evidence="5" id="KW-1015">Disulfide bond</keyword>
<dbReference type="InterPro" id="IPR001304">
    <property type="entry name" value="C-type_lectin-like"/>
</dbReference>
<dbReference type="SMART" id="SM00020">
    <property type="entry name" value="Tryp_SPc"/>
    <property type="match status" value="2"/>
</dbReference>
<dbReference type="GO" id="GO:0005615">
    <property type="term" value="C:extracellular space"/>
    <property type="evidence" value="ECO:0007669"/>
    <property type="project" value="TreeGrafter"/>
</dbReference>
<dbReference type="CDD" id="cd00190">
    <property type="entry name" value="Tryp_SPc"/>
    <property type="match status" value="2"/>
</dbReference>
<evidence type="ECO:0000256" key="4">
    <source>
        <dbReference type="ARBA" id="ARBA00022825"/>
    </source>
</evidence>
<dbReference type="GO" id="GO:0004252">
    <property type="term" value="F:serine-type endopeptidase activity"/>
    <property type="evidence" value="ECO:0007669"/>
    <property type="project" value="InterPro"/>
</dbReference>
<protein>
    <submittedName>
        <fullName evidence="9">Uncharacterized protein</fullName>
    </submittedName>
</protein>
<dbReference type="SUPFAM" id="SSF50494">
    <property type="entry name" value="Trypsin-like serine proteases"/>
    <property type="match status" value="3"/>
</dbReference>
<dbReference type="InterPro" id="IPR033116">
    <property type="entry name" value="TRYPSIN_SER"/>
</dbReference>
<proteinExistence type="inferred from homology"/>
<keyword evidence="1" id="KW-0645">Protease</keyword>
<dbReference type="PANTHER" id="PTHR24264">
    <property type="entry name" value="TRYPSIN-RELATED"/>
    <property type="match status" value="1"/>
</dbReference>
<dbReference type="SUPFAM" id="SSF56436">
    <property type="entry name" value="C-type lectin-like"/>
    <property type="match status" value="3"/>
</dbReference>
<dbReference type="FunFam" id="2.40.10.10:FF:000028">
    <property type="entry name" value="Serine protease easter"/>
    <property type="match status" value="1"/>
</dbReference>
<dbReference type="InterPro" id="IPR043504">
    <property type="entry name" value="Peptidase_S1_PA_chymotrypsin"/>
</dbReference>
<dbReference type="EMBL" id="OB663030">
    <property type="protein sequence ID" value="CAD7230875.1"/>
    <property type="molecule type" value="Genomic_DNA"/>
</dbReference>
<keyword evidence="4" id="KW-0720">Serine protease</keyword>
<dbReference type="Gene3D" id="2.40.10.10">
    <property type="entry name" value="Trypsin-like serine proteases"/>
    <property type="match status" value="3"/>
</dbReference>
<dbReference type="InterPro" id="IPR050127">
    <property type="entry name" value="Serine_Proteases_S1"/>
</dbReference>
<dbReference type="Gene3D" id="3.10.100.10">
    <property type="entry name" value="Mannose-Binding Protein A, subunit A"/>
    <property type="match status" value="3"/>
</dbReference>
<dbReference type="PROSITE" id="PS00134">
    <property type="entry name" value="TRYPSIN_HIS"/>
    <property type="match status" value="1"/>
</dbReference>
<dbReference type="InterPro" id="IPR009003">
    <property type="entry name" value="Peptidase_S1_PA"/>
</dbReference>
<dbReference type="PANTHER" id="PTHR24264:SF54">
    <property type="entry name" value="PEPTIDASE S1 DOMAIN-CONTAINING PROTEIN"/>
    <property type="match status" value="1"/>
</dbReference>
<dbReference type="SMART" id="SM00034">
    <property type="entry name" value="CLECT"/>
    <property type="match status" value="3"/>
</dbReference>
<dbReference type="PROSITE" id="PS50240">
    <property type="entry name" value="TRYPSIN_DOM"/>
    <property type="match status" value="2"/>
</dbReference>
<evidence type="ECO:0000256" key="8">
    <source>
        <dbReference type="SAM" id="MobiDB-lite"/>
    </source>
</evidence>
<evidence type="ECO:0000256" key="3">
    <source>
        <dbReference type="ARBA" id="ARBA00022801"/>
    </source>
</evidence>
<dbReference type="Pfam" id="PF00089">
    <property type="entry name" value="Trypsin"/>
    <property type="match status" value="3"/>
</dbReference>
<dbReference type="InterPro" id="IPR016186">
    <property type="entry name" value="C-type_lectin-like/link_sf"/>
</dbReference>
<dbReference type="InterPro" id="IPR018114">
    <property type="entry name" value="TRYPSIN_HIS"/>
</dbReference>
<name>A0A7R8WFV4_9CRUS</name>
<organism evidence="9">
    <name type="scientific">Cyprideis torosa</name>
    <dbReference type="NCBI Taxonomy" id="163714"/>
    <lineage>
        <taxon>Eukaryota</taxon>
        <taxon>Metazoa</taxon>
        <taxon>Ecdysozoa</taxon>
        <taxon>Arthropoda</taxon>
        <taxon>Crustacea</taxon>
        <taxon>Oligostraca</taxon>
        <taxon>Ostracoda</taxon>
        <taxon>Podocopa</taxon>
        <taxon>Podocopida</taxon>
        <taxon>Cytherocopina</taxon>
        <taxon>Cytheroidea</taxon>
        <taxon>Cytherideidae</taxon>
        <taxon>Cyprideis</taxon>
    </lineage>
</organism>
<evidence type="ECO:0000256" key="5">
    <source>
        <dbReference type="ARBA" id="ARBA00023157"/>
    </source>
</evidence>
<evidence type="ECO:0000256" key="1">
    <source>
        <dbReference type="ARBA" id="ARBA00022670"/>
    </source>
</evidence>
<sequence>MPDTALDTCRGPSGFGECRYLRHCVMPEFTDSVSNFEKYICFHSKYVGVCCHRQDKAPYTDVSATNCESLNSDKTCGERSSLSKRIAGGEPAKPRDWPWAAALFQRSNSRGEVFICGGVLLSRRHVLTAAHCVMTDAKNLIVRLGEFNFTDGNATTYSIDAGVEKIILHENYNSRDIHNDIAIIVLEKLITYTCDIWYVCYPVGIKPFNLFGRTAMVIANQPKCPKFFTGIGSSCYFLALWEPMQWDLAKATCEVYGGYLAELETRDEIQTIQQFLLLYEPLHEGRQCSLLGETNGIFIGVKQLRSGALIWARSEKAVIHFDWYPGEPDRINIPNTQVVIALSCANGCGTECPELYSLVGESCYFLALFETANWSDAKKTCASFNGHLAELQTRAQINAVKNYLLQWAGQDCSKLIGPDGRIYGIRIGAEQTAYGTYVWSRSQNPIFHYDWEDGEPNARTFRQAIDLSCFKQFAWEDNSVDDKQFFLCEADLESSTLPRAPPSPTPVIQSTKSPLPALTSRSKPSASEKGVAWNGICYQYVPQQKTYWRAAAHCDRIGGRLADISEGPEVVHKLWELFGPQTERYKDKAFWIGAHATKYPEAFTCDRPENCINYWEDFVTDPSVFAESEPQNSEKFKKDGTCGNIRKCKGGIDGEPVDTSTCEFSRTFGRLFDTTCERSMGFVCQFDRKMSSQGPQTVNLKKSNLISIVTTTTTPRSTTSYFDYTPSFTADLVIGRADELIRGTSLEELSWSDRLRFTSDRLDLELDIPDGLSTKTFPIGFNEPDQALKTCRGPNGFGECRYLRHCVLPSFQRDFQELENRLCFHEKYVGVCCEAAVTEKPENVEAQGSSCFVSSKELKELGCGKRPGESPFTKRIAHGQRSNYFYFRLLLSTSTPTSYFGTNATVVGWGRTETLNVSQVLLQVKVEIFSESECNSILQQYNIKSAATKYMVCARARYSGGDSCQGDSGGPLMVQDDEKWYVIGIVSFGVADCGNNATIPGVYTRVDKYTQWITNIVSADLVIGRADELIRGTSLEELSWSDLLRFTSDGLDLELDIPAGLTTKTFPIGFNEPDQALKTCRGPNGLGECRYLRHCVLPSFQRDFQEFENRLCFHENWAPEKLLVRLGEYDFKDGNRTSYAVDFDVDMLIPHKEYKAANNIHDIGIIVLAQRAKFSCDIFYICYPVGIRPPSYFGTNATVVGWGRTETLAVSQVLLQVKVEIFSESECSSILQQYKIKSTVAKYMVCARARYSGGDSCQGDSGGPLMVQDDEKWYVIGIVSFGVADCGNNATIPGVYTRVDKYTQWITNTMAST</sequence>
<evidence type="ECO:0000256" key="6">
    <source>
        <dbReference type="ARBA" id="ARBA00023180"/>
    </source>
</evidence>
<dbReference type="CDD" id="cd00037">
    <property type="entry name" value="CLECT"/>
    <property type="match status" value="3"/>
</dbReference>
<keyword evidence="6" id="KW-0325">Glycoprotein</keyword>
<dbReference type="FunFam" id="2.40.10.10:FF:000002">
    <property type="entry name" value="Transmembrane protease serine"/>
    <property type="match status" value="2"/>
</dbReference>
<feature type="region of interest" description="Disordered" evidence="8">
    <location>
        <begin position="495"/>
        <end position="527"/>
    </location>
</feature>
<keyword evidence="3" id="KW-0378">Hydrolase</keyword>
<dbReference type="PROSITE" id="PS50041">
    <property type="entry name" value="C_TYPE_LECTIN_2"/>
    <property type="match status" value="2"/>
</dbReference>
<dbReference type="PROSITE" id="PS00135">
    <property type="entry name" value="TRYPSIN_SER"/>
    <property type="match status" value="2"/>
</dbReference>
<gene>
    <name evidence="9" type="ORF">CTOB1V02_LOCUS8731</name>
</gene>
<evidence type="ECO:0000256" key="7">
    <source>
        <dbReference type="ARBA" id="ARBA00024195"/>
    </source>
</evidence>
<accession>A0A7R8WFV4</accession>
<dbReference type="InterPro" id="IPR016187">
    <property type="entry name" value="CTDL_fold"/>
</dbReference>